<organism evidence="7 8">
    <name type="scientific">Desulfovibrio piger</name>
    <dbReference type="NCBI Taxonomy" id="901"/>
    <lineage>
        <taxon>Bacteria</taxon>
        <taxon>Pseudomonadati</taxon>
        <taxon>Thermodesulfobacteriota</taxon>
        <taxon>Desulfovibrionia</taxon>
        <taxon>Desulfovibrionales</taxon>
        <taxon>Desulfovibrionaceae</taxon>
        <taxon>Desulfovibrio</taxon>
    </lineage>
</organism>
<sequence length="297" mass="33051">MHAKSSFFRSRDGRPQRRSNPFAPRSPQNGHSSPAPRNNSSSPSGLEEDLQDGTRLNKLIAASGYCSRRKADELIFAGAIQVNGVVERSPGRRILPDDLIQVEGQQLAALPASFSYIMLHKPIQVMCTAHDPQGRPTVLDCLTAEMRRNRVYPVGRLDYFSEGLLLLTNDGELAQRLMHPRHHQPKTYDVLVRGTVPAAALATMRRGMTLAEGEHLRPVEVESRLQANGHTRLRMVLHQGVNRQIRRMCRDLGLTILRLKRIRLGPLGLGDLPVGECRFLSAAETAALLQAAEIRRS</sequence>
<dbReference type="InterPro" id="IPR050343">
    <property type="entry name" value="RsuA_PseudoU_synthase"/>
</dbReference>
<feature type="region of interest" description="Disordered" evidence="5">
    <location>
        <begin position="1"/>
        <end position="50"/>
    </location>
</feature>
<dbReference type="Gene3D" id="3.10.290.10">
    <property type="entry name" value="RNA-binding S4 domain"/>
    <property type="match status" value="1"/>
</dbReference>
<dbReference type="NCBIfam" id="TIGR00093">
    <property type="entry name" value="pseudouridine synthase"/>
    <property type="match status" value="1"/>
</dbReference>
<feature type="domain" description="RNA-binding S4" evidence="6">
    <location>
        <begin position="54"/>
        <end position="111"/>
    </location>
</feature>
<dbReference type="GO" id="GO:0000455">
    <property type="term" value="P:enzyme-directed rRNA pseudouridine synthesis"/>
    <property type="evidence" value="ECO:0007669"/>
    <property type="project" value="UniProtKB-ARBA"/>
</dbReference>
<dbReference type="CDD" id="cd00165">
    <property type="entry name" value="S4"/>
    <property type="match status" value="1"/>
</dbReference>
<dbReference type="InterPro" id="IPR002942">
    <property type="entry name" value="S4_RNA-bd"/>
</dbReference>
<dbReference type="InterPro" id="IPR018496">
    <property type="entry name" value="PsdUridine_synth_RsuA/RluB_CS"/>
</dbReference>
<name>A0A848CJ38_9BACT</name>
<dbReference type="SUPFAM" id="SSF55120">
    <property type="entry name" value="Pseudouridine synthase"/>
    <property type="match status" value="1"/>
</dbReference>
<dbReference type="SUPFAM" id="SSF55174">
    <property type="entry name" value="Alpha-L RNA-binding motif"/>
    <property type="match status" value="1"/>
</dbReference>
<dbReference type="PROSITE" id="PS50889">
    <property type="entry name" value="S4"/>
    <property type="match status" value="1"/>
</dbReference>
<keyword evidence="3" id="KW-0694">RNA-binding</keyword>
<dbReference type="GO" id="GO:0003723">
    <property type="term" value="F:RNA binding"/>
    <property type="evidence" value="ECO:0007669"/>
    <property type="project" value="UniProtKB-KW"/>
</dbReference>
<keyword evidence="2 4" id="KW-0413">Isomerase</keyword>
<dbReference type="EMBL" id="JABAFY010000024">
    <property type="protein sequence ID" value="NME52377.1"/>
    <property type="molecule type" value="Genomic_DNA"/>
</dbReference>
<dbReference type="Gene3D" id="3.30.70.580">
    <property type="entry name" value="Pseudouridine synthase I, catalytic domain, N-terminal subdomain"/>
    <property type="match status" value="1"/>
</dbReference>
<dbReference type="PANTHER" id="PTHR47683:SF2">
    <property type="entry name" value="RNA-BINDING S4 DOMAIN-CONTAINING PROTEIN"/>
    <property type="match status" value="1"/>
</dbReference>
<proteinExistence type="inferred from homology"/>
<comment type="similarity">
    <text evidence="1 4">Belongs to the pseudouridine synthase RsuA family.</text>
</comment>
<dbReference type="InterPro" id="IPR020094">
    <property type="entry name" value="TruA/RsuA/RluB/E/F_N"/>
</dbReference>
<evidence type="ECO:0000256" key="2">
    <source>
        <dbReference type="ARBA" id="ARBA00023235"/>
    </source>
</evidence>
<dbReference type="InterPro" id="IPR020103">
    <property type="entry name" value="PsdUridine_synth_cat_dom_sf"/>
</dbReference>
<protein>
    <recommendedName>
        <fullName evidence="4">Pseudouridine synthase</fullName>
        <ecNumber evidence="4">5.4.99.-</ecNumber>
    </recommendedName>
</protein>
<dbReference type="Proteomes" id="UP000522333">
    <property type="component" value="Unassembled WGS sequence"/>
</dbReference>
<dbReference type="EC" id="5.4.99.-" evidence="4"/>
<evidence type="ECO:0000259" key="6">
    <source>
        <dbReference type="SMART" id="SM00363"/>
    </source>
</evidence>
<dbReference type="GO" id="GO:0120159">
    <property type="term" value="F:rRNA pseudouridine synthase activity"/>
    <property type="evidence" value="ECO:0007669"/>
    <property type="project" value="UniProtKB-ARBA"/>
</dbReference>
<dbReference type="InterPro" id="IPR036986">
    <property type="entry name" value="S4_RNA-bd_sf"/>
</dbReference>
<dbReference type="PANTHER" id="PTHR47683">
    <property type="entry name" value="PSEUDOURIDINE SYNTHASE FAMILY PROTEIN-RELATED"/>
    <property type="match status" value="1"/>
</dbReference>
<dbReference type="InterPro" id="IPR042092">
    <property type="entry name" value="PsdUridine_s_RsuA/RluB/E/F_cat"/>
</dbReference>
<evidence type="ECO:0000313" key="7">
    <source>
        <dbReference type="EMBL" id="NME52377.1"/>
    </source>
</evidence>
<evidence type="ECO:0000313" key="8">
    <source>
        <dbReference type="Proteomes" id="UP000522333"/>
    </source>
</evidence>
<feature type="compositionally biased region" description="Low complexity" evidence="5">
    <location>
        <begin position="32"/>
        <end position="44"/>
    </location>
</feature>
<dbReference type="FunFam" id="3.10.290.10:FF:000003">
    <property type="entry name" value="Pseudouridine synthase"/>
    <property type="match status" value="1"/>
</dbReference>
<evidence type="ECO:0000256" key="4">
    <source>
        <dbReference type="RuleBase" id="RU003887"/>
    </source>
</evidence>
<evidence type="ECO:0000256" key="3">
    <source>
        <dbReference type="PROSITE-ProRule" id="PRU00182"/>
    </source>
</evidence>
<reference evidence="7 8" key="1">
    <citation type="submission" date="2020-04" db="EMBL/GenBank/DDBJ databases">
        <authorList>
            <person name="Hitch T.C.A."/>
            <person name="Wylensek D."/>
            <person name="Clavel T."/>
        </authorList>
    </citation>
    <scope>NUCLEOTIDE SEQUENCE [LARGE SCALE GENOMIC DNA]</scope>
    <source>
        <strain evidence="7 8">PG-251-APC-1</strain>
    </source>
</reference>
<comment type="caution">
    <text evidence="7">The sequence shown here is derived from an EMBL/GenBank/DDBJ whole genome shotgun (WGS) entry which is preliminary data.</text>
</comment>
<accession>A0A848CJ38</accession>
<dbReference type="InterPro" id="IPR006145">
    <property type="entry name" value="PsdUridine_synth_RsuA/RluA"/>
</dbReference>
<dbReference type="PROSITE" id="PS01149">
    <property type="entry name" value="PSI_RSU"/>
    <property type="match status" value="1"/>
</dbReference>
<dbReference type="CDD" id="cd02870">
    <property type="entry name" value="PseudoU_synth_RsuA_like"/>
    <property type="match status" value="1"/>
</dbReference>
<evidence type="ECO:0000256" key="5">
    <source>
        <dbReference type="SAM" id="MobiDB-lite"/>
    </source>
</evidence>
<dbReference type="Pfam" id="PF01479">
    <property type="entry name" value="S4"/>
    <property type="match status" value="1"/>
</dbReference>
<gene>
    <name evidence="7" type="ORF">HF854_07510</name>
</gene>
<evidence type="ECO:0000256" key="1">
    <source>
        <dbReference type="ARBA" id="ARBA00008348"/>
    </source>
</evidence>
<dbReference type="Pfam" id="PF00849">
    <property type="entry name" value="PseudoU_synth_2"/>
    <property type="match status" value="1"/>
</dbReference>
<dbReference type="AlphaFoldDB" id="A0A848CJ38"/>
<dbReference type="SMART" id="SM00363">
    <property type="entry name" value="S4"/>
    <property type="match status" value="1"/>
</dbReference>
<dbReference type="Gene3D" id="3.30.70.1560">
    <property type="entry name" value="Alpha-L RNA-binding motif"/>
    <property type="match status" value="1"/>
</dbReference>
<dbReference type="InterPro" id="IPR000748">
    <property type="entry name" value="PsdUridine_synth_RsuA/RluB/E/F"/>
</dbReference>